<dbReference type="Proteomes" id="UP001596337">
    <property type="component" value="Unassembled WGS sequence"/>
</dbReference>
<evidence type="ECO:0000313" key="3">
    <source>
        <dbReference type="Proteomes" id="UP001596337"/>
    </source>
</evidence>
<dbReference type="InterPro" id="IPR000073">
    <property type="entry name" value="AB_hydrolase_1"/>
</dbReference>
<dbReference type="RefSeq" id="WP_345400295.1">
    <property type="nucleotide sequence ID" value="NZ_BAABLA010000098.1"/>
</dbReference>
<name>A0ABW2C4B4_9PSEU</name>
<gene>
    <name evidence="2" type="ORF">ACFQGD_23840</name>
</gene>
<proteinExistence type="predicted"/>
<comment type="caution">
    <text evidence="2">The sequence shown here is derived from an EMBL/GenBank/DDBJ whole genome shotgun (WGS) entry which is preliminary data.</text>
</comment>
<evidence type="ECO:0000313" key="2">
    <source>
        <dbReference type="EMBL" id="MFC6870175.1"/>
    </source>
</evidence>
<feature type="domain" description="AB hydrolase-1" evidence="1">
    <location>
        <begin position="32"/>
        <end position="270"/>
    </location>
</feature>
<keyword evidence="3" id="KW-1185">Reference proteome</keyword>
<protein>
    <submittedName>
        <fullName evidence="2">Alpha/beta fold hydrolase</fullName>
    </submittedName>
</protein>
<dbReference type="PRINTS" id="PR00412">
    <property type="entry name" value="EPOXHYDRLASE"/>
</dbReference>
<dbReference type="EMBL" id="JBHSXX010000001">
    <property type="protein sequence ID" value="MFC6870175.1"/>
    <property type="molecule type" value="Genomic_DNA"/>
</dbReference>
<reference evidence="3" key="1">
    <citation type="journal article" date="2019" name="Int. J. Syst. Evol. Microbiol.">
        <title>The Global Catalogue of Microorganisms (GCM) 10K type strain sequencing project: providing services to taxonomists for standard genome sequencing and annotation.</title>
        <authorList>
            <consortium name="The Broad Institute Genomics Platform"/>
            <consortium name="The Broad Institute Genome Sequencing Center for Infectious Disease"/>
            <person name="Wu L."/>
            <person name="Ma J."/>
        </authorList>
    </citation>
    <scope>NUCLEOTIDE SEQUENCE [LARGE SCALE GENOMIC DNA]</scope>
    <source>
        <strain evidence="3">KCTC 32255</strain>
    </source>
</reference>
<dbReference type="PANTHER" id="PTHR46438:SF11">
    <property type="entry name" value="LIPASE-RELATED"/>
    <property type="match status" value="1"/>
</dbReference>
<dbReference type="Pfam" id="PF00561">
    <property type="entry name" value="Abhydrolase_1"/>
    <property type="match status" value="1"/>
</dbReference>
<dbReference type="InterPro" id="IPR029058">
    <property type="entry name" value="AB_hydrolase_fold"/>
</dbReference>
<dbReference type="SUPFAM" id="SSF53474">
    <property type="entry name" value="alpha/beta-Hydrolases"/>
    <property type="match status" value="1"/>
</dbReference>
<evidence type="ECO:0000259" key="1">
    <source>
        <dbReference type="Pfam" id="PF00561"/>
    </source>
</evidence>
<dbReference type="GO" id="GO:0016787">
    <property type="term" value="F:hydrolase activity"/>
    <property type="evidence" value="ECO:0007669"/>
    <property type="project" value="UniProtKB-KW"/>
</dbReference>
<sequence>MEQSSVGPKVDEQFITVSGMNIHVSEAGVGEPIVLLHGGGPGASGMSNFRTNIANLAARFRLIIVDQPGFGSSSKRLPEDQSYWKTCSQVVHGVMSSLGIEQAHFLGNSLGGGTSLQFALDYPDMVDRLVLMGPGGGAVNIFTPGDIIGGVAAAVRRFYESPTVESMREFVDFMVFDPATASDDLVKERLDAASDPDAETFMLQVFHKLAKDAEAELWKQVDQIQHETLLIWGREDRVLPLDSSFLMFHRMKNVRLVVFSECGHWVQSEKQPEFDKLVTSFLAAE</sequence>
<organism evidence="2 3">
    <name type="scientific">Haloechinothrix salitolerans</name>
    <dbReference type="NCBI Taxonomy" id="926830"/>
    <lineage>
        <taxon>Bacteria</taxon>
        <taxon>Bacillati</taxon>
        <taxon>Actinomycetota</taxon>
        <taxon>Actinomycetes</taxon>
        <taxon>Pseudonocardiales</taxon>
        <taxon>Pseudonocardiaceae</taxon>
        <taxon>Haloechinothrix</taxon>
    </lineage>
</organism>
<dbReference type="PANTHER" id="PTHR46438">
    <property type="entry name" value="ALPHA/BETA-HYDROLASES SUPERFAMILY PROTEIN"/>
    <property type="match status" value="1"/>
</dbReference>
<dbReference type="InterPro" id="IPR000639">
    <property type="entry name" value="Epox_hydrolase-like"/>
</dbReference>
<dbReference type="Gene3D" id="3.40.50.1820">
    <property type="entry name" value="alpha/beta hydrolase"/>
    <property type="match status" value="1"/>
</dbReference>
<dbReference type="PRINTS" id="PR00111">
    <property type="entry name" value="ABHYDROLASE"/>
</dbReference>
<keyword evidence="2" id="KW-0378">Hydrolase</keyword>
<accession>A0ABW2C4B4</accession>